<name>A0A7Z2T202_9VIBR</name>
<dbReference type="RefSeq" id="WP_164647680.1">
    <property type="nucleotide sequence ID" value="NZ_CP047475.1"/>
</dbReference>
<dbReference type="SUPFAM" id="SSF52833">
    <property type="entry name" value="Thioredoxin-like"/>
    <property type="match status" value="1"/>
</dbReference>
<evidence type="ECO:0000313" key="3">
    <source>
        <dbReference type="EMBL" id="QIA62785.1"/>
    </source>
</evidence>
<dbReference type="PANTHER" id="PTHR30041">
    <property type="entry name" value="ARSENATE REDUCTASE"/>
    <property type="match status" value="1"/>
</dbReference>
<evidence type="ECO:0000256" key="2">
    <source>
        <dbReference type="PROSITE-ProRule" id="PRU01282"/>
    </source>
</evidence>
<evidence type="ECO:0000256" key="1">
    <source>
        <dbReference type="ARBA" id="ARBA00007198"/>
    </source>
</evidence>
<proteinExistence type="inferred from homology"/>
<gene>
    <name evidence="3" type="ORF">GT360_04315</name>
</gene>
<dbReference type="EMBL" id="CP047475">
    <property type="protein sequence ID" value="QIA62785.1"/>
    <property type="molecule type" value="Genomic_DNA"/>
</dbReference>
<sequence length="114" mass="13233">MSITMYGIPNCDTIKKAKRWLSDNQVTFDFHDYRKQGIDETLVTRFCQELGWETVVNKRGTTYRQLSDEQKQSLSEETAIALLLESPAMIKRPILEVEGQLHIGFKADQYQSIF</sequence>
<dbReference type="NCBIfam" id="TIGR01617">
    <property type="entry name" value="arsC_related"/>
    <property type="match status" value="1"/>
</dbReference>
<keyword evidence="4" id="KW-1185">Reference proteome</keyword>
<comment type="similarity">
    <text evidence="1 2">Belongs to the ArsC family.</text>
</comment>
<dbReference type="Pfam" id="PF03960">
    <property type="entry name" value="ArsC"/>
    <property type="match status" value="1"/>
</dbReference>
<dbReference type="InterPro" id="IPR036249">
    <property type="entry name" value="Thioredoxin-like_sf"/>
</dbReference>
<dbReference type="Proteomes" id="UP000464262">
    <property type="component" value="Chromosome 1"/>
</dbReference>
<dbReference type="InterPro" id="IPR006660">
    <property type="entry name" value="Arsenate_reductase-like"/>
</dbReference>
<reference evidence="3 4" key="1">
    <citation type="submission" date="2020-01" db="EMBL/GenBank/DDBJ databases">
        <title>Whole genome and functional gene identification of agarase of Vibrio HN897.</title>
        <authorList>
            <person name="Liu Y."/>
            <person name="Zhao Z."/>
        </authorList>
    </citation>
    <scope>NUCLEOTIDE SEQUENCE [LARGE SCALE GENOMIC DNA]</scope>
    <source>
        <strain evidence="3 4">HN897</strain>
    </source>
</reference>
<accession>A0A7Z2T202</accession>
<dbReference type="NCBIfam" id="NF008107">
    <property type="entry name" value="PRK10853.1"/>
    <property type="match status" value="1"/>
</dbReference>
<dbReference type="PANTHER" id="PTHR30041:SF8">
    <property type="entry name" value="PROTEIN YFFB"/>
    <property type="match status" value="1"/>
</dbReference>
<dbReference type="KEGG" id="vas:GT360_04315"/>
<protein>
    <submittedName>
        <fullName evidence="3">ArsC family reductase</fullName>
    </submittedName>
</protein>
<dbReference type="CDD" id="cd03035">
    <property type="entry name" value="ArsC_Yffb"/>
    <property type="match status" value="1"/>
</dbReference>
<organism evidence="3 4">
    <name type="scientific">Vibrio astriarenae</name>
    <dbReference type="NCBI Taxonomy" id="1481923"/>
    <lineage>
        <taxon>Bacteria</taxon>
        <taxon>Pseudomonadati</taxon>
        <taxon>Pseudomonadota</taxon>
        <taxon>Gammaproteobacteria</taxon>
        <taxon>Vibrionales</taxon>
        <taxon>Vibrionaceae</taxon>
        <taxon>Vibrio</taxon>
    </lineage>
</organism>
<dbReference type="InterPro" id="IPR006504">
    <property type="entry name" value="Tscrpt_reg_Spx/MgsR"/>
</dbReference>
<dbReference type="Gene3D" id="3.40.30.10">
    <property type="entry name" value="Glutaredoxin"/>
    <property type="match status" value="1"/>
</dbReference>
<dbReference type="AlphaFoldDB" id="A0A7Z2T202"/>
<evidence type="ECO:0000313" key="4">
    <source>
        <dbReference type="Proteomes" id="UP000464262"/>
    </source>
</evidence>
<dbReference type="PROSITE" id="PS51353">
    <property type="entry name" value="ARSC"/>
    <property type="match status" value="1"/>
</dbReference>